<gene>
    <name evidence="1" type="ORF">AXG93_3882s1020</name>
</gene>
<dbReference type="Proteomes" id="UP000077202">
    <property type="component" value="Unassembled WGS sequence"/>
</dbReference>
<evidence type="ECO:0000313" key="1">
    <source>
        <dbReference type="EMBL" id="OAE26912.1"/>
    </source>
</evidence>
<dbReference type="EMBL" id="LVLJ01002039">
    <property type="protein sequence ID" value="OAE26912.1"/>
    <property type="molecule type" value="Genomic_DNA"/>
</dbReference>
<sequence length="132" mass="14315">MSSKESAMAARIEHLEKMLAAMADTGASTSTFHEGEYFSYLAIAAQVERLVLGQAMDLNCLTWIVSLNLAEQRRLRVELVVVASFVSSLPTGMVVAMDGGDRREICHPRSSWDVTRALARVAAHAVGDVGHV</sequence>
<comment type="caution">
    <text evidence="1">The sequence shown here is derived from an EMBL/GenBank/DDBJ whole genome shotgun (WGS) entry which is preliminary data.</text>
</comment>
<proteinExistence type="predicted"/>
<protein>
    <submittedName>
        <fullName evidence="1">Uncharacterized protein</fullName>
    </submittedName>
</protein>
<dbReference type="AlphaFoldDB" id="A0A176W358"/>
<accession>A0A176W358</accession>
<reference evidence="1" key="1">
    <citation type="submission" date="2016-03" db="EMBL/GenBank/DDBJ databases">
        <title>Mechanisms controlling the formation of the plant cell surface in tip-growing cells are functionally conserved among land plants.</title>
        <authorList>
            <person name="Honkanen S."/>
            <person name="Jones V.A."/>
            <person name="Morieri G."/>
            <person name="Champion C."/>
            <person name="Hetherington A.J."/>
            <person name="Kelly S."/>
            <person name="Saint-Marcoux D."/>
            <person name="Proust H."/>
            <person name="Prescott H."/>
            <person name="Dolan L."/>
        </authorList>
    </citation>
    <scope>NUCLEOTIDE SEQUENCE [LARGE SCALE GENOMIC DNA]</scope>
    <source>
        <tissue evidence="1">Whole gametophyte</tissue>
    </source>
</reference>
<keyword evidence="2" id="KW-1185">Reference proteome</keyword>
<organism evidence="1 2">
    <name type="scientific">Marchantia polymorpha subsp. ruderalis</name>
    <dbReference type="NCBI Taxonomy" id="1480154"/>
    <lineage>
        <taxon>Eukaryota</taxon>
        <taxon>Viridiplantae</taxon>
        <taxon>Streptophyta</taxon>
        <taxon>Embryophyta</taxon>
        <taxon>Marchantiophyta</taxon>
        <taxon>Marchantiopsida</taxon>
        <taxon>Marchantiidae</taxon>
        <taxon>Marchantiales</taxon>
        <taxon>Marchantiaceae</taxon>
        <taxon>Marchantia</taxon>
    </lineage>
</organism>
<name>A0A176W358_MARPO</name>
<evidence type="ECO:0000313" key="2">
    <source>
        <dbReference type="Proteomes" id="UP000077202"/>
    </source>
</evidence>